<dbReference type="Proteomes" id="UP000321580">
    <property type="component" value="Unassembled WGS sequence"/>
</dbReference>
<sequence length="424" mass="47749">MKRLTKLTALLLLLIGFSGQAQAQDKPEVDHSYKPLKIDFSEDGSKYLRFIIWHQHWSQTNNLAVEDSKTQLTHFVRRSRMLAYAQISPRFLILTHFGLNNLTPGNLSSLGNNADAPQLFLHDAWTEFKVSNDNSLYLGGGLHYWKGLTRMANASTLNFMTMDNTRPFVHWHSLAVTDQFARHLGIYAKGQLGKFDYRLALNNPGRNGLQADRSSNGVGLEYNGFAVPDENGDPVGNSIIEGYFRYNFWDTESTKLPYAVGTYLGKKKVFAVGAGFFAHPNGMYNTTSQEHESVSHFAVDAFLDMPLGEGDCLNAYASFMSFNYGENYVSRWAGTGSVFYGHVGYKLPNSRFMPYIAFQTGSYEGYEENTQALDIGLNYFINGHNAKLTLEYHTISNDIREGGLDANGEIQDVRQIRLQAHIFL</sequence>
<feature type="signal peptide" evidence="1">
    <location>
        <begin position="1"/>
        <end position="23"/>
    </location>
</feature>
<keyword evidence="3" id="KW-1185">Reference proteome</keyword>
<comment type="caution">
    <text evidence="2">The sequence shown here is derived from an EMBL/GenBank/DDBJ whole genome shotgun (WGS) entry which is preliminary data.</text>
</comment>
<keyword evidence="1" id="KW-0732">Signal</keyword>
<gene>
    <name evidence="2" type="ORF">FRY97_00325</name>
</gene>
<evidence type="ECO:0000256" key="1">
    <source>
        <dbReference type="SAM" id="SignalP"/>
    </source>
</evidence>
<feature type="chain" id="PRO_5023064545" evidence="1">
    <location>
        <begin position="24"/>
        <end position="424"/>
    </location>
</feature>
<name>A0A5C6S6Z1_9BACT</name>
<dbReference type="AlphaFoldDB" id="A0A5C6S6Z1"/>
<dbReference type="EMBL" id="VOOR01000001">
    <property type="protein sequence ID" value="TXB70185.1"/>
    <property type="molecule type" value="Genomic_DNA"/>
</dbReference>
<evidence type="ECO:0000313" key="2">
    <source>
        <dbReference type="EMBL" id="TXB70185.1"/>
    </source>
</evidence>
<proteinExistence type="predicted"/>
<protein>
    <submittedName>
        <fullName evidence="2">Porin</fullName>
    </submittedName>
</protein>
<dbReference type="OrthoDB" id="9771991at2"/>
<evidence type="ECO:0000313" key="3">
    <source>
        <dbReference type="Proteomes" id="UP000321580"/>
    </source>
</evidence>
<accession>A0A5C6S6Z1</accession>
<reference evidence="2 3" key="1">
    <citation type="submission" date="2019-08" db="EMBL/GenBank/DDBJ databases">
        <title>Genome of Phaeodactylibacter luteus.</title>
        <authorList>
            <person name="Bowman J.P."/>
        </authorList>
    </citation>
    <scope>NUCLEOTIDE SEQUENCE [LARGE SCALE GENOMIC DNA]</scope>
    <source>
        <strain evidence="2 3">KCTC 42180</strain>
    </source>
</reference>
<dbReference type="RefSeq" id="WP_147165417.1">
    <property type="nucleotide sequence ID" value="NZ_VOOR01000001.1"/>
</dbReference>
<organism evidence="2 3">
    <name type="scientific">Phaeodactylibacter luteus</name>
    <dbReference type="NCBI Taxonomy" id="1564516"/>
    <lineage>
        <taxon>Bacteria</taxon>
        <taxon>Pseudomonadati</taxon>
        <taxon>Bacteroidota</taxon>
        <taxon>Saprospiria</taxon>
        <taxon>Saprospirales</taxon>
        <taxon>Haliscomenobacteraceae</taxon>
        <taxon>Phaeodactylibacter</taxon>
    </lineage>
</organism>